<evidence type="ECO:0000256" key="5">
    <source>
        <dbReference type="ARBA" id="ARBA00023070"/>
    </source>
</evidence>
<dbReference type="GO" id="GO:0009851">
    <property type="term" value="P:auxin biosynthetic process"/>
    <property type="evidence" value="ECO:0007669"/>
    <property type="project" value="UniProtKB-KW"/>
</dbReference>
<comment type="pathway">
    <text evidence="1">Amino-acid biosynthesis; L-tryptophan biosynthesis; L-tryptophan from chorismate: step 5/5.</text>
</comment>
<dbReference type="FunFam" id="3.20.20.70:FF:000107">
    <property type="entry name" value="Tryptophan synthase alpha chain, chloroplastic"/>
    <property type="match status" value="1"/>
</dbReference>
<keyword evidence="4" id="KW-0822">Tryptophan biosynthesis</keyword>
<evidence type="ECO:0000256" key="7">
    <source>
        <dbReference type="ARBA" id="ARBA00023239"/>
    </source>
</evidence>
<comment type="similarity">
    <text evidence="9">Belongs to the TrpA family.</text>
</comment>
<name>A0A1U7XC06_NICSY</name>
<dbReference type="GO" id="GO:0005829">
    <property type="term" value="C:cytosol"/>
    <property type="evidence" value="ECO:0007669"/>
    <property type="project" value="TreeGrafter"/>
</dbReference>
<feature type="signal peptide" evidence="10">
    <location>
        <begin position="1"/>
        <end position="17"/>
    </location>
</feature>
<keyword evidence="3" id="KW-0028">Amino-acid biosynthesis</keyword>
<dbReference type="InterPro" id="IPR013785">
    <property type="entry name" value="Aldolase_TIM"/>
</dbReference>
<dbReference type="RefSeq" id="XP_009788403.1">
    <property type="nucleotide sequence ID" value="XM_009790101.1"/>
</dbReference>
<dbReference type="eggNOG" id="KOG4175">
    <property type="taxonomic scope" value="Eukaryota"/>
</dbReference>
<proteinExistence type="inferred from homology"/>
<dbReference type="CDD" id="cd04724">
    <property type="entry name" value="Tryptophan_synthase_alpha"/>
    <property type="match status" value="1"/>
</dbReference>
<keyword evidence="10" id="KW-0732">Signal</keyword>
<dbReference type="Gene3D" id="3.20.20.70">
    <property type="entry name" value="Aldolase class I"/>
    <property type="match status" value="1"/>
</dbReference>
<dbReference type="GO" id="GO:0004834">
    <property type="term" value="F:tryptophan synthase activity"/>
    <property type="evidence" value="ECO:0007669"/>
    <property type="project" value="UniProtKB-EC"/>
</dbReference>
<evidence type="ECO:0000256" key="4">
    <source>
        <dbReference type="ARBA" id="ARBA00022822"/>
    </source>
</evidence>
<comment type="subunit">
    <text evidence="2">Tetramer of two alpha and two beta chains.</text>
</comment>
<evidence type="ECO:0000313" key="12">
    <source>
        <dbReference type="RefSeq" id="XP_009788403.1"/>
    </source>
</evidence>
<dbReference type="GO" id="GO:0009507">
    <property type="term" value="C:chloroplast"/>
    <property type="evidence" value="ECO:0007669"/>
    <property type="project" value="TreeGrafter"/>
</dbReference>
<dbReference type="UniPathway" id="UPA00035">
    <property type="reaction ID" value="UER00044"/>
</dbReference>
<dbReference type="HAMAP" id="MF_00131">
    <property type="entry name" value="Trp_synth_alpha"/>
    <property type="match status" value="1"/>
</dbReference>
<dbReference type="InterPro" id="IPR011060">
    <property type="entry name" value="RibuloseP-bd_barrel"/>
</dbReference>
<evidence type="ECO:0000256" key="3">
    <source>
        <dbReference type="ARBA" id="ARBA00022605"/>
    </source>
</evidence>
<evidence type="ECO:0000313" key="11">
    <source>
        <dbReference type="Proteomes" id="UP000189701"/>
    </source>
</evidence>
<evidence type="ECO:0000256" key="8">
    <source>
        <dbReference type="ARBA" id="ARBA00049047"/>
    </source>
</evidence>
<keyword evidence="11" id="KW-1185">Reference proteome</keyword>
<evidence type="ECO:0000256" key="6">
    <source>
        <dbReference type="ARBA" id="ARBA00023141"/>
    </source>
</evidence>
<keyword evidence="7" id="KW-0456">Lyase</keyword>
<evidence type="ECO:0000256" key="2">
    <source>
        <dbReference type="ARBA" id="ARBA00011270"/>
    </source>
</evidence>
<feature type="chain" id="PRO_5010556000" evidence="10">
    <location>
        <begin position="18"/>
        <end position="423"/>
    </location>
</feature>
<evidence type="ECO:0000256" key="1">
    <source>
        <dbReference type="ARBA" id="ARBA00004733"/>
    </source>
</evidence>
<dbReference type="PANTHER" id="PTHR43406:SF1">
    <property type="entry name" value="TRYPTOPHAN SYNTHASE ALPHA CHAIN, CHLOROPLASTIC"/>
    <property type="match status" value="1"/>
</dbReference>
<evidence type="ECO:0000256" key="9">
    <source>
        <dbReference type="ARBA" id="ARBA00060788"/>
    </source>
</evidence>
<reference evidence="11" key="1">
    <citation type="journal article" date="2013" name="Genome Biol.">
        <title>Reference genomes and transcriptomes of Nicotiana sylvestris and Nicotiana tomentosiformis.</title>
        <authorList>
            <person name="Sierro N."/>
            <person name="Battey J.N."/>
            <person name="Ouadi S."/>
            <person name="Bovet L."/>
            <person name="Goepfert S."/>
            <person name="Bakaher N."/>
            <person name="Peitsch M.C."/>
            <person name="Ivanov N.V."/>
        </authorList>
    </citation>
    <scope>NUCLEOTIDE SEQUENCE [LARGE SCALE GENOMIC DNA]</scope>
</reference>
<protein>
    <submittedName>
        <fullName evidence="12">Uncharacterized protein LOC104236222</fullName>
    </submittedName>
</protein>
<comment type="catalytic activity">
    <reaction evidence="8">
        <text>(1S,2R)-1-C-(indol-3-yl)glycerol 3-phosphate + L-serine = D-glyceraldehyde 3-phosphate + L-tryptophan + H2O</text>
        <dbReference type="Rhea" id="RHEA:10532"/>
        <dbReference type="ChEBI" id="CHEBI:15377"/>
        <dbReference type="ChEBI" id="CHEBI:33384"/>
        <dbReference type="ChEBI" id="CHEBI:57912"/>
        <dbReference type="ChEBI" id="CHEBI:58866"/>
        <dbReference type="ChEBI" id="CHEBI:59776"/>
        <dbReference type="EC" id="4.2.1.20"/>
    </reaction>
</comment>
<dbReference type="Proteomes" id="UP000189701">
    <property type="component" value="Unplaced"/>
</dbReference>
<dbReference type="SUPFAM" id="SSF51366">
    <property type="entry name" value="Ribulose-phoshate binding barrel"/>
    <property type="match status" value="1"/>
</dbReference>
<dbReference type="PANTHER" id="PTHR43406">
    <property type="entry name" value="TRYPTOPHAN SYNTHASE, ALPHA CHAIN"/>
    <property type="match status" value="1"/>
</dbReference>
<accession>A0A1U7XC06</accession>
<gene>
    <name evidence="12" type="primary">LOC104236222</name>
</gene>
<evidence type="ECO:0000256" key="10">
    <source>
        <dbReference type="SAM" id="SignalP"/>
    </source>
</evidence>
<dbReference type="PROSITE" id="PS00167">
    <property type="entry name" value="TRP_SYNTHASE_ALPHA"/>
    <property type="match status" value="1"/>
</dbReference>
<dbReference type="AlphaFoldDB" id="A0A1U7XC06"/>
<dbReference type="STRING" id="4096.A0A1U7XC06"/>
<dbReference type="InterPro" id="IPR002028">
    <property type="entry name" value="Trp_synthase_suA"/>
</dbReference>
<dbReference type="InterPro" id="IPR018204">
    <property type="entry name" value="Trp_synthase_alpha_AS"/>
</dbReference>
<dbReference type="Pfam" id="PF00290">
    <property type="entry name" value="Trp_syntA"/>
    <property type="match status" value="1"/>
</dbReference>
<keyword evidence="5" id="KW-0073">Auxin biosynthesis</keyword>
<keyword evidence="6" id="KW-0057">Aromatic amino acid biosynthesis</keyword>
<organism evidence="11 12">
    <name type="scientific">Nicotiana sylvestris</name>
    <name type="common">Wood tobacco</name>
    <name type="synonym">South American tobacco</name>
    <dbReference type="NCBI Taxonomy" id="4096"/>
    <lineage>
        <taxon>Eukaryota</taxon>
        <taxon>Viridiplantae</taxon>
        <taxon>Streptophyta</taxon>
        <taxon>Embryophyta</taxon>
        <taxon>Tracheophyta</taxon>
        <taxon>Spermatophyta</taxon>
        <taxon>Magnoliopsida</taxon>
        <taxon>eudicotyledons</taxon>
        <taxon>Gunneridae</taxon>
        <taxon>Pentapetalae</taxon>
        <taxon>asterids</taxon>
        <taxon>lamiids</taxon>
        <taxon>Solanales</taxon>
        <taxon>Solanaceae</taxon>
        <taxon>Nicotianoideae</taxon>
        <taxon>Nicotianeae</taxon>
        <taxon>Nicotiana</taxon>
    </lineage>
</organism>
<sequence>MLGISYGELFLLLGATAALIGPKDLPIIARTAGRFAGRSIGYVQLARGQFESVMQQSQARQVHKELQDTIAQLEAIRHEIRTISFMNPGPMTSRLVDSTNTAAANNAENTIDEKGPQISEKENILATITPEDYSSRKPLTDMHSQAAAYARLAETTPLKSISIDKECLSELTDDSGSIIVLPVSAESAGLLPKRKGTFEEDLRIRRQRSTSYQVALIPYITAEDPDMSTTAEALKLLDRCGSDIIELGVPYSDPLADGPVIQAAATRSLSRGTNFAKVLSMLKDVVPQLSCPIALFTYYNPILERGTEKFMATVRDAGVHGLVVPDVPLEETEILRKEAARRNIELVLLTTPTTPTIRMKAITEASEGFVYLVSSIGVTGARESVSSKVQSLLIDIKEATSKPVAVGFGISKPEHVKQVVVRW</sequence>
<reference evidence="12" key="2">
    <citation type="submission" date="2025-08" db="UniProtKB">
        <authorList>
            <consortium name="RefSeq"/>
        </authorList>
    </citation>
    <scope>IDENTIFICATION</scope>
    <source>
        <tissue evidence="12">Leaf</tissue>
    </source>
</reference>
<dbReference type="NCBIfam" id="TIGR00262">
    <property type="entry name" value="trpA"/>
    <property type="match status" value="1"/>
</dbReference>